<dbReference type="SUPFAM" id="SSF51717">
    <property type="entry name" value="Dihydropteroate synthetase-like"/>
    <property type="match status" value="1"/>
</dbReference>
<dbReference type="Pfam" id="PF00809">
    <property type="entry name" value="Pterin_bind"/>
    <property type="match status" value="1"/>
</dbReference>
<evidence type="ECO:0000256" key="13">
    <source>
        <dbReference type="ARBA" id="ARBA00053449"/>
    </source>
</evidence>
<dbReference type="PROSITE" id="PS50972">
    <property type="entry name" value="PTERIN_BINDING"/>
    <property type="match status" value="1"/>
</dbReference>
<feature type="domain" description="Pterin-binding" evidence="15">
    <location>
        <begin position="9"/>
        <end position="261"/>
    </location>
</feature>
<name>A0A1I0FMC5_THASX</name>
<dbReference type="InterPro" id="IPR045031">
    <property type="entry name" value="DHP_synth-like"/>
</dbReference>
<comment type="catalytic activity">
    <reaction evidence="1">
        <text>(7,8-dihydropterin-6-yl)methyl diphosphate + 4-aminobenzoate = 7,8-dihydropteroate + diphosphate</text>
        <dbReference type="Rhea" id="RHEA:19949"/>
        <dbReference type="ChEBI" id="CHEBI:17836"/>
        <dbReference type="ChEBI" id="CHEBI:17839"/>
        <dbReference type="ChEBI" id="CHEBI:33019"/>
        <dbReference type="ChEBI" id="CHEBI:72950"/>
        <dbReference type="EC" id="2.5.1.15"/>
    </reaction>
</comment>
<comment type="subunit">
    <text evidence="5">Homodimer.</text>
</comment>
<evidence type="ECO:0000256" key="9">
    <source>
        <dbReference type="ARBA" id="ARBA00022723"/>
    </source>
</evidence>
<evidence type="ECO:0000256" key="6">
    <source>
        <dbReference type="ARBA" id="ARBA00012458"/>
    </source>
</evidence>
<dbReference type="InterPro" id="IPR000489">
    <property type="entry name" value="Pterin-binding_dom"/>
</dbReference>
<dbReference type="Proteomes" id="UP000199308">
    <property type="component" value="Unassembled WGS sequence"/>
</dbReference>
<evidence type="ECO:0000256" key="2">
    <source>
        <dbReference type="ARBA" id="ARBA00001946"/>
    </source>
</evidence>
<reference evidence="16 17" key="1">
    <citation type="submission" date="2016-10" db="EMBL/GenBank/DDBJ databases">
        <authorList>
            <person name="de Groot N.N."/>
        </authorList>
    </citation>
    <scope>NUCLEOTIDE SEQUENCE [LARGE SCALE GENOMIC DNA]</scope>
    <source>
        <strain evidence="16 17">DSM 19706</strain>
    </source>
</reference>
<dbReference type="PANTHER" id="PTHR20941">
    <property type="entry name" value="FOLATE SYNTHESIS PROTEINS"/>
    <property type="match status" value="1"/>
</dbReference>
<evidence type="ECO:0000313" key="16">
    <source>
        <dbReference type="EMBL" id="SET58702.1"/>
    </source>
</evidence>
<dbReference type="GO" id="GO:0046872">
    <property type="term" value="F:metal ion binding"/>
    <property type="evidence" value="ECO:0007669"/>
    <property type="project" value="UniProtKB-KW"/>
</dbReference>
<dbReference type="InterPro" id="IPR006390">
    <property type="entry name" value="DHP_synth_dom"/>
</dbReference>
<gene>
    <name evidence="16" type="ORF">SAMN05660429_02175</name>
</gene>
<evidence type="ECO:0000256" key="8">
    <source>
        <dbReference type="ARBA" id="ARBA00022679"/>
    </source>
</evidence>
<dbReference type="NCBIfam" id="TIGR01496">
    <property type="entry name" value="DHPS"/>
    <property type="match status" value="1"/>
</dbReference>
<evidence type="ECO:0000256" key="3">
    <source>
        <dbReference type="ARBA" id="ARBA00004763"/>
    </source>
</evidence>
<evidence type="ECO:0000256" key="5">
    <source>
        <dbReference type="ARBA" id="ARBA00011738"/>
    </source>
</evidence>
<evidence type="ECO:0000256" key="14">
    <source>
        <dbReference type="RuleBase" id="RU361205"/>
    </source>
</evidence>
<evidence type="ECO:0000256" key="1">
    <source>
        <dbReference type="ARBA" id="ARBA00000012"/>
    </source>
</evidence>
<dbReference type="Gene3D" id="3.20.20.20">
    <property type="entry name" value="Dihydropteroate synthase-like"/>
    <property type="match status" value="1"/>
</dbReference>
<evidence type="ECO:0000256" key="10">
    <source>
        <dbReference type="ARBA" id="ARBA00022842"/>
    </source>
</evidence>
<evidence type="ECO:0000256" key="4">
    <source>
        <dbReference type="ARBA" id="ARBA00009503"/>
    </source>
</evidence>
<proteinExistence type="inferred from homology"/>
<dbReference type="GO" id="GO:0004156">
    <property type="term" value="F:dihydropteroate synthase activity"/>
    <property type="evidence" value="ECO:0007669"/>
    <property type="project" value="UniProtKB-EC"/>
</dbReference>
<dbReference type="PROSITE" id="PS00793">
    <property type="entry name" value="DHPS_2"/>
    <property type="match status" value="1"/>
</dbReference>
<keyword evidence="8 14" id="KW-0808">Transferase</keyword>
<evidence type="ECO:0000256" key="11">
    <source>
        <dbReference type="ARBA" id="ARBA00022909"/>
    </source>
</evidence>
<keyword evidence="9 14" id="KW-0479">Metal-binding</keyword>
<comment type="cofactor">
    <cofactor evidence="2 14">
        <name>Mg(2+)</name>
        <dbReference type="ChEBI" id="CHEBI:18420"/>
    </cofactor>
</comment>
<keyword evidence="17" id="KW-1185">Reference proteome</keyword>
<dbReference type="PROSITE" id="PS00792">
    <property type="entry name" value="DHPS_1"/>
    <property type="match status" value="1"/>
</dbReference>
<dbReference type="PANTHER" id="PTHR20941:SF1">
    <property type="entry name" value="FOLIC ACID SYNTHESIS PROTEIN FOL1"/>
    <property type="match status" value="1"/>
</dbReference>
<keyword evidence="11 14" id="KW-0289">Folate biosynthesis</keyword>
<protein>
    <recommendedName>
        <fullName evidence="7 14">Dihydropteroate synthase</fullName>
        <shortName evidence="14">DHPS</shortName>
        <ecNumber evidence="6 14">2.5.1.15</ecNumber>
    </recommendedName>
    <alternativeName>
        <fullName evidence="12 14">Dihydropteroate pyrophosphorylase</fullName>
    </alternativeName>
</protein>
<dbReference type="GO" id="GO:0005829">
    <property type="term" value="C:cytosol"/>
    <property type="evidence" value="ECO:0007669"/>
    <property type="project" value="TreeGrafter"/>
</dbReference>
<dbReference type="EC" id="2.5.1.15" evidence="6 14"/>
<sequence>MFETQLLLPKVMGILNVTPDSFSDGGAFNQLDNAIDQVADMIEHGADMIDVGGESTRPGAAEVSLDQELSRVVPIIEAINDRFDVAISLDTSKAEVMAAGIERNVAMINDVRALQLPGALEAVANSNVQVCLMHMQGQPKTMQDNPNYEDVVNDINSFFEARINACEQAGIAKQRIILDPGFGFGKTLAQNYHILAHFQAFKHFELPLLAGISRKSMLGNLLNRPVQDRLASSISAAVIACQHGADYVRVHDVKETVDALKVWRAVNQFSGKEQ</sequence>
<organism evidence="16 17">
    <name type="scientific">Thalassotalea agarivorans</name>
    <name type="common">Thalassomonas agarivorans</name>
    <dbReference type="NCBI Taxonomy" id="349064"/>
    <lineage>
        <taxon>Bacteria</taxon>
        <taxon>Pseudomonadati</taxon>
        <taxon>Pseudomonadota</taxon>
        <taxon>Gammaproteobacteria</taxon>
        <taxon>Alteromonadales</taxon>
        <taxon>Colwelliaceae</taxon>
        <taxon>Thalassotalea</taxon>
    </lineage>
</organism>
<dbReference type="InterPro" id="IPR011005">
    <property type="entry name" value="Dihydropteroate_synth-like_sf"/>
</dbReference>
<dbReference type="UniPathway" id="UPA00077">
    <property type="reaction ID" value="UER00156"/>
</dbReference>
<comment type="pathway">
    <text evidence="3 14">Cofactor biosynthesis; tetrahydrofolate biosynthesis; 7,8-dihydrofolate from 2-amino-4-hydroxy-6-hydroxymethyl-7,8-dihydropteridine diphosphate and 4-aminobenzoate: step 1/2.</text>
</comment>
<accession>A0A1I0FMC5</accession>
<dbReference type="STRING" id="349064.SAMN05660429_02175"/>
<evidence type="ECO:0000259" key="15">
    <source>
        <dbReference type="PROSITE" id="PS50972"/>
    </source>
</evidence>
<comment type="similarity">
    <text evidence="4 14">Belongs to the DHPS family.</text>
</comment>
<comment type="function">
    <text evidence="13 14">Catalyzes the condensation of para-aminobenzoate (pABA) with 6-hydroxymethyl-7,8-dihydropterin diphosphate (DHPt-PP) to form 7,8-dihydropteroate (H2Pte), the immediate precursor of folate derivatives.</text>
</comment>
<dbReference type="AlphaFoldDB" id="A0A1I0FMC5"/>
<dbReference type="FunFam" id="3.20.20.20:FF:000004">
    <property type="entry name" value="Dihydropteroate synthase"/>
    <property type="match status" value="1"/>
</dbReference>
<dbReference type="EMBL" id="FOHK01000009">
    <property type="protein sequence ID" value="SET58702.1"/>
    <property type="molecule type" value="Genomic_DNA"/>
</dbReference>
<keyword evidence="10 14" id="KW-0460">Magnesium</keyword>
<evidence type="ECO:0000256" key="12">
    <source>
        <dbReference type="ARBA" id="ARBA00030193"/>
    </source>
</evidence>
<evidence type="ECO:0000313" key="17">
    <source>
        <dbReference type="Proteomes" id="UP000199308"/>
    </source>
</evidence>
<evidence type="ECO:0000256" key="7">
    <source>
        <dbReference type="ARBA" id="ARBA00016919"/>
    </source>
</evidence>
<dbReference type="GO" id="GO:0046656">
    <property type="term" value="P:folic acid biosynthetic process"/>
    <property type="evidence" value="ECO:0007669"/>
    <property type="project" value="UniProtKB-KW"/>
</dbReference>
<dbReference type="GO" id="GO:0046654">
    <property type="term" value="P:tetrahydrofolate biosynthetic process"/>
    <property type="evidence" value="ECO:0007669"/>
    <property type="project" value="UniProtKB-UniPathway"/>
</dbReference>
<dbReference type="CDD" id="cd00739">
    <property type="entry name" value="DHPS"/>
    <property type="match status" value="1"/>
</dbReference>